<dbReference type="KEGG" id="plei:Q9312_05735"/>
<dbReference type="EMBL" id="CP133548">
    <property type="protein sequence ID" value="WMS88414.1"/>
    <property type="molecule type" value="Genomic_DNA"/>
</dbReference>
<dbReference type="SUPFAM" id="SSF160207">
    <property type="entry name" value="NMB0488-like"/>
    <property type="match status" value="1"/>
</dbReference>
<keyword evidence="2" id="KW-1185">Reference proteome</keyword>
<gene>
    <name evidence="1" type="ORF">Q9312_05735</name>
</gene>
<reference evidence="1 2" key="1">
    <citation type="submission" date="2023-08" db="EMBL/GenBank/DDBJ databases">
        <title>Pleionea litopenaei sp. nov., isolated from stomach of juvenile Litopenaeus vannamei.</title>
        <authorList>
            <person name="Rho A.M."/>
            <person name="Hwang C.Y."/>
        </authorList>
    </citation>
    <scope>NUCLEOTIDE SEQUENCE [LARGE SCALE GENOMIC DNA]</scope>
    <source>
        <strain evidence="1 2">HL-JVS1</strain>
    </source>
</reference>
<accession>A0AA51RVS4</accession>
<dbReference type="RefSeq" id="WP_309203628.1">
    <property type="nucleotide sequence ID" value="NZ_CP133548.1"/>
</dbReference>
<protein>
    <submittedName>
        <fullName evidence="1">Uncharacterized protein</fullName>
    </submittedName>
</protein>
<dbReference type="Proteomes" id="UP001239782">
    <property type="component" value="Chromosome"/>
</dbReference>
<sequence>MRALTAYLRAEQLVIHTSSSTEAGFWVACNPVIVTTIDEAPEVIGHIAKYMLPYSRTNIRTPPPNEMNATSVLKAAGVKTWASLSKNALCVSIEENGAQITFVPARNVSARLGFEELTEKAFSLLSPSAQALGKALLDAFDLAE</sequence>
<evidence type="ECO:0000313" key="1">
    <source>
        <dbReference type="EMBL" id="WMS88414.1"/>
    </source>
</evidence>
<organism evidence="1 2">
    <name type="scientific">Pleionea litopenaei</name>
    <dbReference type="NCBI Taxonomy" id="3070815"/>
    <lineage>
        <taxon>Bacteria</taxon>
        <taxon>Pseudomonadati</taxon>
        <taxon>Pseudomonadota</taxon>
        <taxon>Gammaproteobacteria</taxon>
        <taxon>Oceanospirillales</taxon>
        <taxon>Pleioneaceae</taxon>
        <taxon>Pleionea</taxon>
    </lineage>
</organism>
<proteinExistence type="predicted"/>
<name>A0AA51RVS4_9GAMM</name>
<dbReference type="InterPro" id="IPR037891">
    <property type="entry name" value="Cdil-like_sf"/>
</dbReference>
<evidence type="ECO:0000313" key="2">
    <source>
        <dbReference type="Proteomes" id="UP001239782"/>
    </source>
</evidence>
<dbReference type="AlphaFoldDB" id="A0AA51RVS4"/>
<dbReference type="Gene3D" id="3.40.1590.10">
    <property type="entry name" value="NMB0488-like"/>
    <property type="match status" value="1"/>
</dbReference>